<dbReference type="SUPFAM" id="SSF55729">
    <property type="entry name" value="Acyl-CoA N-acyltransferases (Nat)"/>
    <property type="match status" value="1"/>
</dbReference>
<dbReference type="Pfam" id="PF13302">
    <property type="entry name" value="Acetyltransf_3"/>
    <property type="match status" value="1"/>
</dbReference>
<feature type="compositionally biased region" description="Basic and acidic residues" evidence="4">
    <location>
        <begin position="420"/>
        <end position="429"/>
    </location>
</feature>
<dbReference type="InterPro" id="IPR029063">
    <property type="entry name" value="SAM-dependent_MTases_sf"/>
</dbReference>
<feature type="compositionally biased region" description="Basic and acidic residues" evidence="4">
    <location>
        <begin position="556"/>
        <end position="565"/>
    </location>
</feature>
<dbReference type="NCBIfam" id="TIGR00027">
    <property type="entry name" value="mthyl_TIGR00027"/>
    <property type="match status" value="1"/>
</dbReference>
<feature type="compositionally biased region" description="Low complexity" evidence="4">
    <location>
        <begin position="586"/>
        <end position="601"/>
    </location>
</feature>
<name>C1E1E5_MICCC</name>
<dbReference type="Gene3D" id="3.40.50.150">
    <property type="entry name" value="Vaccinia Virus protein VP39"/>
    <property type="match status" value="1"/>
</dbReference>
<proteinExistence type="inferred from homology"/>
<dbReference type="eggNOG" id="ENOG502QRNU">
    <property type="taxonomic scope" value="Eukaryota"/>
</dbReference>
<dbReference type="InterPro" id="IPR007213">
    <property type="entry name" value="Ppm1/Ppm2/Tcmp"/>
</dbReference>
<feature type="compositionally biased region" description="Basic residues" evidence="4">
    <location>
        <begin position="91"/>
        <end position="105"/>
    </location>
</feature>
<feature type="compositionally biased region" description="Basic and acidic residues" evidence="4">
    <location>
        <begin position="652"/>
        <end position="681"/>
    </location>
</feature>
<dbReference type="STRING" id="296587.C1E1E5"/>
<evidence type="ECO:0000256" key="3">
    <source>
        <dbReference type="ARBA" id="ARBA00022679"/>
    </source>
</evidence>
<dbReference type="EMBL" id="CP001324">
    <property type="protein sequence ID" value="ACO61724.1"/>
    <property type="molecule type" value="Genomic_DNA"/>
</dbReference>
<dbReference type="GO" id="GO:0016747">
    <property type="term" value="F:acyltransferase activity, transferring groups other than amino-acyl groups"/>
    <property type="evidence" value="ECO:0007669"/>
    <property type="project" value="InterPro"/>
</dbReference>
<dbReference type="SUPFAM" id="SSF53335">
    <property type="entry name" value="S-adenosyl-L-methionine-dependent methyltransferases"/>
    <property type="match status" value="1"/>
</dbReference>
<dbReference type="Gene3D" id="3.40.630.30">
    <property type="match status" value="1"/>
</dbReference>
<dbReference type="GO" id="GO:0008168">
    <property type="term" value="F:methyltransferase activity"/>
    <property type="evidence" value="ECO:0007669"/>
    <property type="project" value="UniProtKB-KW"/>
</dbReference>
<dbReference type="InterPro" id="IPR011610">
    <property type="entry name" value="SAM_mthyl_Trfase_ML2640-like"/>
</dbReference>
<gene>
    <name evidence="6" type="ORF">MICPUN_56844</name>
</gene>
<feature type="compositionally biased region" description="Basic and acidic residues" evidence="4">
    <location>
        <begin position="537"/>
        <end position="546"/>
    </location>
</feature>
<feature type="region of interest" description="Disordered" evidence="4">
    <location>
        <begin position="26"/>
        <end position="45"/>
    </location>
</feature>
<dbReference type="InParanoid" id="C1E1E5"/>
<dbReference type="Pfam" id="PF04072">
    <property type="entry name" value="LCM"/>
    <property type="match status" value="1"/>
</dbReference>
<organism evidence="6 7">
    <name type="scientific">Micromonas commoda (strain RCC299 / NOUM17 / CCMP2709)</name>
    <name type="common">Picoplanktonic green alga</name>
    <dbReference type="NCBI Taxonomy" id="296587"/>
    <lineage>
        <taxon>Eukaryota</taxon>
        <taxon>Viridiplantae</taxon>
        <taxon>Chlorophyta</taxon>
        <taxon>Mamiellophyceae</taxon>
        <taxon>Mamiellales</taxon>
        <taxon>Mamiellaceae</taxon>
        <taxon>Micromonas</taxon>
    </lineage>
</organism>
<evidence type="ECO:0000313" key="7">
    <source>
        <dbReference type="Proteomes" id="UP000002009"/>
    </source>
</evidence>
<dbReference type="PANTHER" id="PTHR43619:SF2">
    <property type="entry name" value="S-ADENOSYL-L-METHIONINE-DEPENDENT METHYLTRANSFERASES SUPERFAMILY PROTEIN"/>
    <property type="match status" value="1"/>
</dbReference>
<keyword evidence="2" id="KW-0489">Methyltransferase</keyword>
<dbReference type="OrthoDB" id="498921at2759"/>
<feature type="compositionally biased region" description="Low complexity" evidence="4">
    <location>
        <begin position="639"/>
        <end position="651"/>
    </location>
</feature>
<evidence type="ECO:0000259" key="5">
    <source>
        <dbReference type="Pfam" id="PF13302"/>
    </source>
</evidence>
<comment type="similarity">
    <text evidence="1">Belongs to the UPF0677 family.</text>
</comment>
<feature type="compositionally biased region" description="Basic and acidic residues" evidence="4">
    <location>
        <begin position="485"/>
        <end position="524"/>
    </location>
</feature>
<feature type="region of interest" description="Disordered" evidence="4">
    <location>
        <begin position="441"/>
        <end position="734"/>
    </location>
</feature>
<dbReference type="PANTHER" id="PTHR43619">
    <property type="entry name" value="S-ADENOSYL-L-METHIONINE-DEPENDENT METHYLTRANSFERASE YKTD-RELATED"/>
    <property type="match status" value="1"/>
</dbReference>
<protein>
    <submittedName>
        <fullName evidence="6">O-methlytransferase</fullName>
    </submittedName>
</protein>
<dbReference type="InterPro" id="IPR000182">
    <property type="entry name" value="GNAT_dom"/>
</dbReference>
<feature type="domain" description="N-acetyltransferase" evidence="5">
    <location>
        <begin position="765"/>
        <end position="882"/>
    </location>
</feature>
<sequence>MGFGRREAAREVEKVEVGAGKLKRRLLADDERTAPAPRPAASSSRRVALTRAIGGAAFVYLAHRAWPRVRQDGGRVLRALKRGLGGLNPLKGRRGRGGRRGRRRGASGDAAHDAGREGGNSSRDEAVEKISRSAARRDGRERDDASPPSARELPVAVSDSSKSIAALRALEEDARRPLFDDPFAAALAGPDAIARVRSRDGDKGRIAIRTRFFDDAVLDAIESGTRRQREWQVVLLGAGLDTRAWRLAPRAGDKVAAVFEVDVPEVLGHKAKVMAETFGVDFPLSLGNTYASVAANVAKRGWFERLRDAGHDPARPTVWVLEGLLYYLSQEAADELLRTCAGASAPGSRLVASAVNGPSLARARARGNRGGAKATWASAIDEPVEPFLRRLGWAAATVRQPGESGCEYGRWRGEPPPPRDPVERPDDAPPRTWYVVAEVSREAAATKTSAITRSDDRSFGRSRPPHRVRGDHSSGEDGGGGSYARRFDFRRDDSKERGGRDDSRGGRWTTREGSERPAGRRSRNDDDDEDDDDEEDGGRSRERAPEPAETSSSFGSDERDGSDEHDGPEDAEVDSLRRRRLERRYSSGAASARSSEGIRGSTRQDSAFGSYGDIGAQHVSRAHTHRHRDEAIGSPSPSPSKVVSVAASAAARLREIEADRERRRRAEEESELRRRAREMAEKKRHRKEEEDERRKRVEAAAAAAGRVGRRVSPGAPGSGSDRASTLAAGATSSSNGAVVRSDRLDFRRPDRAFDARAGEILRDDDDLPNFGALTDAGFARWRDGTREDWAALCRPTEHLSPSTCVFDVFERSSGTMIGVAGFHVLDADASRAYLAVCIERPSRRRGYARECWEAMADFARSDLAFHLGVETVCARVPTANEPALFFVKDTRGFASPFSSPTGKAGGVHAQTFRRRALSKAAGARRCPGLKRSLDDPNAPVFGADAADAGTCQTFYLDVRYWGGGAA</sequence>
<feature type="compositionally biased region" description="Low complexity" evidence="4">
    <location>
        <begin position="723"/>
        <end position="734"/>
    </location>
</feature>
<feature type="region of interest" description="Disordered" evidence="4">
    <location>
        <begin position="404"/>
        <end position="429"/>
    </location>
</feature>
<keyword evidence="3 6" id="KW-0808">Transferase</keyword>
<feature type="region of interest" description="Disordered" evidence="4">
    <location>
        <begin position="85"/>
        <end position="157"/>
    </location>
</feature>
<keyword evidence="7" id="KW-1185">Reference proteome</keyword>
<evidence type="ECO:0000313" key="6">
    <source>
        <dbReference type="EMBL" id="ACO61724.1"/>
    </source>
</evidence>
<dbReference type="AlphaFoldDB" id="C1E1E5"/>
<dbReference type="InterPro" id="IPR016181">
    <property type="entry name" value="Acyl_CoA_acyltransferase"/>
</dbReference>
<feature type="compositionally biased region" description="Basic and acidic residues" evidence="4">
    <location>
        <begin position="110"/>
        <end position="145"/>
    </location>
</feature>
<evidence type="ECO:0000256" key="4">
    <source>
        <dbReference type="SAM" id="MobiDB-lite"/>
    </source>
</evidence>
<feature type="compositionally biased region" description="Acidic residues" evidence="4">
    <location>
        <begin position="525"/>
        <end position="536"/>
    </location>
</feature>
<dbReference type="KEGG" id="mis:MICPUN_56844"/>
<dbReference type="RefSeq" id="XP_002500466.1">
    <property type="nucleotide sequence ID" value="XM_002500420.1"/>
</dbReference>
<reference evidence="6 7" key="1">
    <citation type="journal article" date="2009" name="Science">
        <title>Green evolution and dynamic adaptations revealed by genomes of the marine picoeukaryotes Micromonas.</title>
        <authorList>
            <person name="Worden A.Z."/>
            <person name="Lee J.H."/>
            <person name="Mock T."/>
            <person name="Rouze P."/>
            <person name="Simmons M.P."/>
            <person name="Aerts A.L."/>
            <person name="Allen A.E."/>
            <person name="Cuvelier M.L."/>
            <person name="Derelle E."/>
            <person name="Everett M.V."/>
            <person name="Foulon E."/>
            <person name="Grimwood J."/>
            <person name="Gundlach H."/>
            <person name="Henrissat B."/>
            <person name="Napoli C."/>
            <person name="McDonald S.M."/>
            <person name="Parker M.S."/>
            <person name="Rombauts S."/>
            <person name="Salamov A."/>
            <person name="Von Dassow P."/>
            <person name="Badger J.H."/>
            <person name="Coutinho P.M."/>
            <person name="Demir E."/>
            <person name="Dubchak I."/>
            <person name="Gentemann C."/>
            <person name="Eikrem W."/>
            <person name="Gready J.E."/>
            <person name="John U."/>
            <person name="Lanier W."/>
            <person name="Lindquist E.A."/>
            <person name="Lucas S."/>
            <person name="Mayer K.F."/>
            <person name="Moreau H."/>
            <person name="Not F."/>
            <person name="Otillar R."/>
            <person name="Panaud O."/>
            <person name="Pangilinan J."/>
            <person name="Paulsen I."/>
            <person name="Piegu B."/>
            <person name="Poliakov A."/>
            <person name="Robbens S."/>
            <person name="Schmutz J."/>
            <person name="Toulza E."/>
            <person name="Wyss T."/>
            <person name="Zelensky A."/>
            <person name="Zhou K."/>
            <person name="Armbrust E.V."/>
            <person name="Bhattacharya D."/>
            <person name="Goodenough U.W."/>
            <person name="Van de Peer Y."/>
            <person name="Grigoriev I.V."/>
        </authorList>
    </citation>
    <scope>NUCLEOTIDE SEQUENCE [LARGE SCALE GENOMIC DNA]</scope>
    <source>
        <strain evidence="7">RCC299 / NOUM17</strain>
    </source>
</reference>
<dbReference type="GO" id="GO:0032259">
    <property type="term" value="P:methylation"/>
    <property type="evidence" value="ECO:0007669"/>
    <property type="project" value="UniProtKB-KW"/>
</dbReference>
<dbReference type="GeneID" id="8241657"/>
<evidence type="ECO:0000256" key="2">
    <source>
        <dbReference type="ARBA" id="ARBA00022603"/>
    </source>
</evidence>
<dbReference type="Proteomes" id="UP000002009">
    <property type="component" value="Chromosome 3"/>
</dbReference>
<evidence type="ECO:0000256" key="1">
    <source>
        <dbReference type="ARBA" id="ARBA00008138"/>
    </source>
</evidence>
<accession>C1E1E5</accession>